<dbReference type="Proteomes" id="UP001153069">
    <property type="component" value="Unassembled WGS sequence"/>
</dbReference>
<feature type="compositionally biased region" description="Polar residues" evidence="1">
    <location>
        <begin position="199"/>
        <end position="213"/>
    </location>
</feature>
<dbReference type="AlphaFoldDB" id="A0A9N8HDQ2"/>
<feature type="region of interest" description="Disordered" evidence="1">
    <location>
        <begin position="199"/>
        <end position="297"/>
    </location>
</feature>
<feature type="compositionally biased region" description="Pro residues" evidence="1">
    <location>
        <begin position="216"/>
        <end position="232"/>
    </location>
</feature>
<dbReference type="OrthoDB" id="10070995at2759"/>
<evidence type="ECO:0000313" key="2">
    <source>
        <dbReference type="EMBL" id="CAB9510461.1"/>
    </source>
</evidence>
<feature type="compositionally biased region" description="Polar residues" evidence="1">
    <location>
        <begin position="287"/>
        <end position="297"/>
    </location>
</feature>
<accession>A0A9N8HDQ2</accession>
<feature type="compositionally biased region" description="Low complexity" evidence="1">
    <location>
        <begin position="233"/>
        <end position="252"/>
    </location>
</feature>
<dbReference type="EMBL" id="CAICTM010000436">
    <property type="protein sequence ID" value="CAB9510461.1"/>
    <property type="molecule type" value="Genomic_DNA"/>
</dbReference>
<feature type="compositionally biased region" description="Polar residues" evidence="1">
    <location>
        <begin position="8"/>
        <end position="52"/>
    </location>
</feature>
<proteinExistence type="predicted"/>
<feature type="compositionally biased region" description="Polar residues" evidence="1">
    <location>
        <begin position="270"/>
        <end position="279"/>
    </location>
</feature>
<evidence type="ECO:0000313" key="3">
    <source>
        <dbReference type="Proteomes" id="UP001153069"/>
    </source>
</evidence>
<keyword evidence="3" id="KW-1185">Reference proteome</keyword>
<protein>
    <submittedName>
        <fullName evidence="2">Domain protein</fullName>
    </submittedName>
</protein>
<reference evidence="2" key="1">
    <citation type="submission" date="2020-06" db="EMBL/GenBank/DDBJ databases">
        <authorList>
            <consortium name="Plant Systems Biology data submission"/>
        </authorList>
    </citation>
    <scope>NUCLEOTIDE SEQUENCE</scope>
    <source>
        <strain evidence="2">D6</strain>
    </source>
</reference>
<organism evidence="2 3">
    <name type="scientific">Seminavis robusta</name>
    <dbReference type="NCBI Taxonomy" id="568900"/>
    <lineage>
        <taxon>Eukaryota</taxon>
        <taxon>Sar</taxon>
        <taxon>Stramenopiles</taxon>
        <taxon>Ochrophyta</taxon>
        <taxon>Bacillariophyta</taxon>
        <taxon>Bacillariophyceae</taxon>
        <taxon>Bacillariophycidae</taxon>
        <taxon>Naviculales</taxon>
        <taxon>Naviculaceae</taxon>
        <taxon>Seminavis</taxon>
    </lineage>
</organism>
<gene>
    <name evidence="2" type="ORF">SEMRO_437_G142830.1</name>
</gene>
<comment type="caution">
    <text evidence="2">The sequence shown here is derived from an EMBL/GenBank/DDBJ whole genome shotgun (WGS) entry which is preliminary data.</text>
</comment>
<name>A0A9N8HDQ2_9STRA</name>
<evidence type="ECO:0000256" key="1">
    <source>
        <dbReference type="SAM" id="MobiDB-lite"/>
    </source>
</evidence>
<feature type="region of interest" description="Disordered" evidence="1">
    <location>
        <begin position="1"/>
        <end position="52"/>
    </location>
</feature>
<sequence length="317" mass="34652">MQPPINAPTIQPTYQPTKNPTRQPTGIPSQLPTVSPSSNPTTAIPTSLPTNDPTRTPLAFAPSGQVAQGCTQTFLDVEATYYVKFDEDPDSIPDEDFGQDFYNAFKALGKTGCDPIVTEANFVRRVWSRRQLFGGDTLNKKIERQLQQYMHVEFLVKSRQTTFDPIMTDDEDIQSFLREFTVGMTGSTATAIAFSTSLVTRSPTSSPTKQPIYQPTEPPTSQPSLKPTPNPTVTPGSPSGSPTTLAPTAAPTDQPSDQPTILPTVAPTKKPTSQPTRMPTTPPLRFSNKQANSSSDSISWLPECNPNICQPYWCTNR</sequence>